<proteinExistence type="predicted"/>
<gene>
    <name evidence="2" type="ORF">KIMC2_01470</name>
</gene>
<protein>
    <recommendedName>
        <fullName evidence="4">Osmoprotectant transport system permease protein</fullName>
    </recommendedName>
</protein>
<accession>A0AAU9D2H6</accession>
<organism evidence="2 3">
    <name type="scientific">Xylocopilactobacillus apis</name>
    <dbReference type="NCBI Taxonomy" id="2932183"/>
    <lineage>
        <taxon>Bacteria</taxon>
        <taxon>Bacillati</taxon>
        <taxon>Bacillota</taxon>
        <taxon>Bacilli</taxon>
        <taxon>Lactobacillales</taxon>
        <taxon>Lactobacillaceae</taxon>
        <taxon>Xylocopilactobacillus</taxon>
    </lineage>
</organism>
<keyword evidence="3" id="KW-1185">Reference proteome</keyword>
<reference evidence="2 3" key="1">
    <citation type="journal article" date="2023" name="Microbiol. Spectr.">
        <title>Symbiosis of Carpenter Bees with Uncharacterized Lactic Acid Bacteria Showing NAD Auxotrophy.</title>
        <authorList>
            <person name="Kawasaki S."/>
            <person name="Ozawa K."/>
            <person name="Mori T."/>
            <person name="Yamamoto A."/>
            <person name="Ito M."/>
            <person name="Ohkuma M."/>
            <person name="Sakamoto M."/>
            <person name="Matsutani M."/>
        </authorList>
    </citation>
    <scope>NUCLEOTIDE SEQUENCE [LARGE SCALE GENOMIC DNA]</scope>
    <source>
        <strain evidence="2 3">KimC2</strain>
    </source>
</reference>
<feature type="transmembrane region" description="Helical" evidence="1">
    <location>
        <begin position="13"/>
        <end position="32"/>
    </location>
</feature>
<dbReference type="Proteomes" id="UP001321804">
    <property type="component" value="Chromosome"/>
</dbReference>
<dbReference type="AlphaFoldDB" id="A0AAU9D2H6"/>
<keyword evidence="1" id="KW-0472">Membrane</keyword>
<sequence length="49" mass="5427">MIFNGLNLYRSDLILGGSIPAIILALVVDWLLGKIEEKVTPRTTEAENE</sequence>
<evidence type="ECO:0000313" key="3">
    <source>
        <dbReference type="Proteomes" id="UP001321804"/>
    </source>
</evidence>
<evidence type="ECO:0000313" key="2">
    <source>
        <dbReference type="EMBL" id="BDR55585.1"/>
    </source>
</evidence>
<evidence type="ECO:0008006" key="4">
    <source>
        <dbReference type="Google" id="ProtNLM"/>
    </source>
</evidence>
<evidence type="ECO:0000256" key="1">
    <source>
        <dbReference type="SAM" id="Phobius"/>
    </source>
</evidence>
<keyword evidence="1" id="KW-1133">Transmembrane helix</keyword>
<keyword evidence="1" id="KW-0812">Transmembrane</keyword>
<dbReference type="KEGG" id="xak:KIMC2_01470"/>
<name>A0AAU9D2H6_9LACO</name>
<dbReference type="EMBL" id="AP026801">
    <property type="protein sequence ID" value="BDR55585.1"/>
    <property type="molecule type" value="Genomic_DNA"/>
</dbReference>